<gene>
    <name evidence="3" type="ordered locus">Acear_0264</name>
</gene>
<dbReference type="InterPro" id="IPR022310">
    <property type="entry name" value="NAD/GMP_synthase"/>
</dbReference>
<dbReference type="EMBL" id="CP002105">
    <property type="protein sequence ID" value="ADL11814.1"/>
    <property type="molecule type" value="Genomic_DNA"/>
</dbReference>
<dbReference type="GO" id="GO:0006163">
    <property type="term" value="P:purine nucleotide metabolic process"/>
    <property type="evidence" value="ECO:0007669"/>
    <property type="project" value="UniProtKB-ARBA"/>
</dbReference>
<dbReference type="Proteomes" id="UP000001661">
    <property type="component" value="Chromosome"/>
</dbReference>
<keyword evidence="4" id="KW-1185">Reference proteome</keyword>
<dbReference type="PANTHER" id="PTHR43169:SF2">
    <property type="entry name" value="NAD_GMP SYNTHASE DOMAIN-CONTAINING PROTEIN"/>
    <property type="match status" value="1"/>
</dbReference>
<dbReference type="STRING" id="574087.Acear_0264"/>
<reference evidence="3 4" key="1">
    <citation type="journal article" date="2010" name="Stand. Genomic Sci.">
        <title>Complete genome sequence of Acetohalobium arabaticum type strain (Z-7288).</title>
        <authorList>
            <person name="Sikorski J."/>
            <person name="Lapidus A."/>
            <person name="Chertkov O."/>
            <person name="Lucas S."/>
            <person name="Copeland A."/>
            <person name="Glavina Del Rio T."/>
            <person name="Nolan M."/>
            <person name="Tice H."/>
            <person name="Cheng J.F."/>
            <person name="Han C."/>
            <person name="Brambilla E."/>
            <person name="Pitluck S."/>
            <person name="Liolios K."/>
            <person name="Ivanova N."/>
            <person name="Mavromatis K."/>
            <person name="Mikhailova N."/>
            <person name="Pati A."/>
            <person name="Bruce D."/>
            <person name="Detter C."/>
            <person name="Tapia R."/>
            <person name="Goodwin L."/>
            <person name="Chen A."/>
            <person name="Palaniappan K."/>
            <person name="Land M."/>
            <person name="Hauser L."/>
            <person name="Chang Y.J."/>
            <person name="Jeffries C.D."/>
            <person name="Rohde M."/>
            <person name="Goker M."/>
            <person name="Spring S."/>
            <person name="Woyke T."/>
            <person name="Bristow J."/>
            <person name="Eisen J.A."/>
            <person name="Markowitz V."/>
            <person name="Hugenholtz P."/>
            <person name="Kyrpides N.C."/>
            <person name="Klenk H.P."/>
        </authorList>
    </citation>
    <scope>NUCLEOTIDE SEQUENCE [LARGE SCALE GENOMIC DNA]</scope>
    <source>
        <strain evidence="4">ATCC 49924 / DSM 5501 / Z-7288</strain>
    </source>
</reference>
<feature type="domain" description="NAD/GMP synthase" evidence="2">
    <location>
        <begin position="18"/>
        <end position="83"/>
    </location>
</feature>
<dbReference type="OrthoDB" id="9776919at2"/>
<dbReference type="eggNOG" id="COG1606">
    <property type="taxonomic scope" value="Bacteria"/>
</dbReference>
<proteinExistence type="predicted"/>
<protein>
    <submittedName>
        <fullName evidence="3">PP-loop domain protein</fullName>
    </submittedName>
</protein>
<evidence type="ECO:0000313" key="3">
    <source>
        <dbReference type="EMBL" id="ADL11814.1"/>
    </source>
</evidence>
<dbReference type="CDD" id="cd01990">
    <property type="entry name" value="LarE-like"/>
    <property type="match status" value="1"/>
</dbReference>
<accession>D9QTQ0</accession>
<dbReference type="PANTHER" id="PTHR43169">
    <property type="entry name" value="EXSB FAMILY PROTEIN"/>
    <property type="match status" value="1"/>
</dbReference>
<dbReference type="RefSeq" id="WP_013277260.1">
    <property type="nucleotide sequence ID" value="NC_014378.1"/>
</dbReference>
<name>D9QTQ0_ACEAZ</name>
<dbReference type="SUPFAM" id="SSF52402">
    <property type="entry name" value="Adenine nucleotide alpha hydrolases-like"/>
    <property type="match status" value="1"/>
</dbReference>
<dbReference type="PIRSF" id="PIRSF006661">
    <property type="entry name" value="PP-lp_UCP006661"/>
    <property type="match status" value="1"/>
</dbReference>
<dbReference type="InterPro" id="IPR052188">
    <property type="entry name" value="Ni-pincer_cofactor_biosynth"/>
</dbReference>
<dbReference type="NCBIfam" id="TIGR00268">
    <property type="entry name" value="ATP-dependent sacrificial sulfur transferase LarE"/>
    <property type="match status" value="1"/>
</dbReference>
<dbReference type="Gene3D" id="3.40.50.620">
    <property type="entry name" value="HUPs"/>
    <property type="match status" value="1"/>
</dbReference>
<dbReference type="InterPro" id="IPR005232">
    <property type="entry name" value="LarE"/>
</dbReference>
<evidence type="ECO:0000256" key="1">
    <source>
        <dbReference type="PIRSR" id="PIRSR006661-1"/>
    </source>
</evidence>
<sequence length="272" mass="30685">MTSLEQKFTELKDILRSMDSLLVAFSGGVDSTLLLKVAHDILGDQAAALTVEASIHPPGEAEEAEELAQQMGVEHILVEADPLQNEDFARNDKLRCYYCKYNIFSDLKEIAAKEGYAELADGANYDDFTGDYRPGLKAAEELGVRSPLKEAEITKEEVRKLSKRLDLPTWDKPSLSCYATRFPYGSKITKQNLDLVAAAEEYLHQFGLKQLRVRHHDQATARIEVLPDDIEKLIEKRQEIVAKLKELGYTYVTLDLEGYRTGSLNEILDEEE</sequence>
<evidence type="ECO:0000259" key="2">
    <source>
        <dbReference type="Pfam" id="PF02540"/>
    </source>
</evidence>
<evidence type="ECO:0000313" key="4">
    <source>
        <dbReference type="Proteomes" id="UP000001661"/>
    </source>
</evidence>
<dbReference type="AlphaFoldDB" id="D9QTQ0"/>
<feature type="active site" description="Nucleophile and sulfur donor" evidence="1">
    <location>
        <position position="177"/>
    </location>
</feature>
<dbReference type="GO" id="GO:0016783">
    <property type="term" value="F:sulfurtransferase activity"/>
    <property type="evidence" value="ECO:0007669"/>
    <property type="project" value="InterPro"/>
</dbReference>
<dbReference type="InterPro" id="IPR014729">
    <property type="entry name" value="Rossmann-like_a/b/a_fold"/>
</dbReference>
<organism evidence="3 4">
    <name type="scientific">Acetohalobium arabaticum (strain ATCC 49924 / DSM 5501 / Z-7288)</name>
    <dbReference type="NCBI Taxonomy" id="574087"/>
    <lineage>
        <taxon>Bacteria</taxon>
        <taxon>Bacillati</taxon>
        <taxon>Bacillota</taxon>
        <taxon>Clostridia</taxon>
        <taxon>Halanaerobiales</taxon>
        <taxon>Halobacteroidaceae</taxon>
        <taxon>Acetohalobium</taxon>
    </lineage>
</organism>
<dbReference type="Pfam" id="PF02540">
    <property type="entry name" value="NAD_synthase"/>
    <property type="match status" value="1"/>
</dbReference>
<dbReference type="KEGG" id="aar:Acear_0264"/>
<dbReference type="HOGENOM" id="CLU_061181_2_0_9"/>